<protein>
    <recommendedName>
        <fullName evidence="1">rRNA N-glycosylase</fullName>
        <ecNumber evidence="1">3.2.2.22</ecNumber>
    </recommendedName>
</protein>
<dbReference type="SUPFAM" id="SSF56371">
    <property type="entry name" value="Ribosome inactivating proteins (RIP)"/>
    <property type="match status" value="1"/>
</dbReference>
<reference evidence="3" key="1">
    <citation type="submission" date="2022-02" db="EMBL/GenBank/DDBJ databases">
        <authorList>
            <person name="Henning P.M."/>
            <person name="McCubbin A.G."/>
            <person name="Shore J.S."/>
        </authorList>
    </citation>
    <scope>NUCLEOTIDE SEQUENCE</scope>
    <source>
        <strain evidence="3">F60SS</strain>
        <tissue evidence="3">Leaves</tissue>
    </source>
</reference>
<keyword evidence="4" id="KW-1185">Reference proteome</keyword>
<evidence type="ECO:0000313" key="3">
    <source>
        <dbReference type="EMBL" id="KAJ4834815.1"/>
    </source>
</evidence>
<dbReference type="Gene3D" id="3.40.420.10">
    <property type="entry name" value="Ricin (A subunit), domain 1"/>
    <property type="match status" value="1"/>
</dbReference>
<evidence type="ECO:0000256" key="1">
    <source>
        <dbReference type="RuleBase" id="RU004915"/>
    </source>
</evidence>
<comment type="catalytic activity">
    <reaction evidence="1">
        <text>Endohydrolysis of the N-glycosidic bond at one specific adenosine on the 28S rRNA.</text>
        <dbReference type="EC" id="3.2.2.22"/>
    </reaction>
</comment>
<dbReference type="InterPro" id="IPR016138">
    <property type="entry name" value="Ribosome_inactivat_prot_sub1"/>
</dbReference>
<keyword evidence="1" id="KW-0652">Protein synthesis inhibitor</keyword>
<dbReference type="GO" id="GO:0030598">
    <property type="term" value="F:rRNA N-glycosylase activity"/>
    <property type="evidence" value="ECO:0007669"/>
    <property type="project" value="UniProtKB-EC"/>
</dbReference>
<dbReference type="InterPro" id="IPR001574">
    <property type="entry name" value="Ribosome_inactivat_prot"/>
</dbReference>
<reference evidence="3" key="2">
    <citation type="journal article" date="2023" name="Plants (Basel)">
        <title>Annotation of the Turnera subulata (Passifloraceae) Draft Genome Reveals the S-Locus Evolved after the Divergence of Turneroideae from Passifloroideae in a Stepwise Manner.</title>
        <authorList>
            <person name="Henning P.M."/>
            <person name="Roalson E.H."/>
            <person name="Mir W."/>
            <person name="McCubbin A.G."/>
            <person name="Shore J.S."/>
        </authorList>
    </citation>
    <scope>NUCLEOTIDE SEQUENCE</scope>
    <source>
        <strain evidence="3">F60SS</strain>
    </source>
</reference>
<dbReference type="EC" id="3.2.2.22" evidence="1"/>
<name>A0A9Q0FQF5_9ROSI</name>
<comment type="caution">
    <text evidence="3">The sequence shown here is derived from an EMBL/GenBank/DDBJ whole genome shotgun (WGS) entry which is preliminary data.</text>
</comment>
<dbReference type="InterPro" id="IPR036041">
    <property type="entry name" value="Ribosome-inact_prot_sf"/>
</dbReference>
<accession>A0A9Q0FQF5</accession>
<gene>
    <name evidence="3" type="ORF">Tsubulata_025707</name>
</gene>
<evidence type="ECO:0000256" key="2">
    <source>
        <dbReference type="SAM" id="MobiDB-lite"/>
    </source>
</evidence>
<dbReference type="AlphaFoldDB" id="A0A9Q0FQF5"/>
<keyword evidence="1" id="KW-0611">Plant defense</keyword>
<dbReference type="GO" id="GO:0017148">
    <property type="term" value="P:negative regulation of translation"/>
    <property type="evidence" value="ECO:0007669"/>
    <property type="project" value="UniProtKB-KW"/>
</dbReference>
<proteinExistence type="inferred from homology"/>
<feature type="region of interest" description="Disordered" evidence="2">
    <location>
        <begin position="1"/>
        <end position="24"/>
    </location>
</feature>
<dbReference type="Pfam" id="PF00161">
    <property type="entry name" value="RIP"/>
    <property type="match status" value="1"/>
</dbReference>
<sequence>MAANNPTLEDLLNNPINNPHGRPAPRVDIELERNETRLGMKLESLALDYAAASDAQELELDGANFLLLPPMEPPYGPMNFVIMGVSYPEDNVKLDVALQSKCAYFRAYEGSAELIPWQLLPGSRMMEDRPDYRYVDGAIPLTFSGDYADLAQTAGIEGVENAMIGVSALHEAVWGEALTNEQKAEYILRIIHMLVEPLRFPRLIDRYAILDPLAQPVRIDEWACHLHICWKFLSCIVMYKRFDQNVEDQFPLDYSIVEFNKWFKKKSAPNAILSPNYTIHDFAHMPEVLKIALDPSMEPRLADRLARLAAGLA</sequence>
<dbReference type="Proteomes" id="UP001141552">
    <property type="component" value="Unassembled WGS sequence"/>
</dbReference>
<dbReference type="GO" id="GO:0006952">
    <property type="term" value="P:defense response"/>
    <property type="evidence" value="ECO:0007669"/>
    <property type="project" value="UniProtKB-KW"/>
</dbReference>
<keyword evidence="1" id="KW-0800">Toxin</keyword>
<keyword evidence="1" id="KW-0378">Hydrolase</keyword>
<dbReference type="GO" id="GO:0090729">
    <property type="term" value="F:toxin activity"/>
    <property type="evidence" value="ECO:0007669"/>
    <property type="project" value="UniProtKB-KW"/>
</dbReference>
<evidence type="ECO:0000313" key="4">
    <source>
        <dbReference type="Proteomes" id="UP001141552"/>
    </source>
</evidence>
<organism evidence="3 4">
    <name type="scientific">Turnera subulata</name>
    <dbReference type="NCBI Taxonomy" id="218843"/>
    <lineage>
        <taxon>Eukaryota</taxon>
        <taxon>Viridiplantae</taxon>
        <taxon>Streptophyta</taxon>
        <taxon>Embryophyta</taxon>
        <taxon>Tracheophyta</taxon>
        <taxon>Spermatophyta</taxon>
        <taxon>Magnoliopsida</taxon>
        <taxon>eudicotyledons</taxon>
        <taxon>Gunneridae</taxon>
        <taxon>Pentapetalae</taxon>
        <taxon>rosids</taxon>
        <taxon>fabids</taxon>
        <taxon>Malpighiales</taxon>
        <taxon>Passifloraceae</taxon>
        <taxon>Turnera</taxon>
    </lineage>
</organism>
<comment type="similarity">
    <text evidence="1">Belongs to the ribosome-inactivating protein family.</text>
</comment>
<dbReference type="EMBL" id="JAKUCV010004616">
    <property type="protein sequence ID" value="KAJ4834815.1"/>
    <property type="molecule type" value="Genomic_DNA"/>
</dbReference>